<dbReference type="Gene3D" id="3.80.10.10">
    <property type="entry name" value="Ribonuclease Inhibitor"/>
    <property type="match status" value="4"/>
</dbReference>
<organism evidence="11">
    <name type="scientific">Oryza glumipatula</name>
    <dbReference type="NCBI Taxonomy" id="40148"/>
    <lineage>
        <taxon>Eukaryota</taxon>
        <taxon>Viridiplantae</taxon>
        <taxon>Streptophyta</taxon>
        <taxon>Embryophyta</taxon>
        <taxon>Tracheophyta</taxon>
        <taxon>Spermatophyta</taxon>
        <taxon>Magnoliopsida</taxon>
        <taxon>Liliopsida</taxon>
        <taxon>Poales</taxon>
        <taxon>Poaceae</taxon>
        <taxon>BOP clade</taxon>
        <taxon>Oryzoideae</taxon>
        <taxon>Oryzeae</taxon>
        <taxon>Oryzinae</taxon>
        <taxon>Oryza</taxon>
    </lineage>
</organism>
<evidence type="ECO:0000259" key="9">
    <source>
        <dbReference type="Pfam" id="PF23559"/>
    </source>
</evidence>
<dbReference type="InterPro" id="IPR027417">
    <property type="entry name" value="P-loop_NTPase"/>
</dbReference>
<dbReference type="GO" id="GO:0009626">
    <property type="term" value="P:plant-type hypersensitive response"/>
    <property type="evidence" value="ECO:0007669"/>
    <property type="project" value="UniProtKB-ARBA"/>
</dbReference>
<keyword evidence="4" id="KW-0547">Nucleotide-binding</keyword>
<dbReference type="Gene3D" id="3.40.50.300">
    <property type="entry name" value="P-loop containing nucleotide triphosphate hydrolases"/>
    <property type="match status" value="1"/>
</dbReference>
<reference evidence="11" key="1">
    <citation type="submission" date="2015-04" db="UniProtKB">
        <authorList>
            <consortium name="EnsemblPlants"/>
        </authorList>
    </citation>
    <scope>IDENTIFICATION</scope>
</reference>
<comment type="similarity">
    <text evidence="1">Belongs to the disease resistance NB-LRR family.</text>
</comment>
<dbReference type="EnsemblPlants" id="OGLUM05G15370.1">
    <property type="protein sequence ID" value="OGLUM05G15370.1"/>
    <property type="gene ID" value="OGLUM05G15370"/>
</dbReference>
<reference evidence="11" key="2">
    <citation type="submission" date="2018-05" db="EMBL/GenBank/DDBJ databases">
        <title>OgluRS3 (Oryza glumaepatula Reference Sequence Version 3).</title>
        <authorList>
            <person name="Zhang J."/>
            <person name="Kudrna D."/>
            <person name="Lee S."/>
            <person name="Talag J."/>
            <person name="Welchert J."/>
            <person name="Wing R.A."/>
        </authorList>
    </citation>
    <scope>NUCLEOTIDE SEQUENCE [LARGE SCALE GENOMIC DNA]</scope>
</reference>
<name>A0A0D9ZYH2_9ORYZ</name>
<keyword evidence="3" id="KW-0677">Repeat</keyword>
<dbReference type="Gene3D" id="1.20.5.4130">
    <property type="match status" value="1"/>
</dbReference>
<dbReference type="PRINTS" id="PR00364">
    <property type="entry name" value="DISEASERSIST"/>
</dbReference>
<dbReference type="GO" id="GO:0043531">
    <property type="term" value="F:ADP binding"/>
    <property type="evidence" value="ECO:0007669"/>
    <property type="project" value="InterPro"/>
</dbReference>
<dbReference type="SUPFAM" id="SSF52540">
    <property type="entry name" value="P-loop containing nucleoside triphosphate hydrolases"/>
    <property type="match status" value="1"/>
</dbReference>
<dbReference type="SUPFAM" id="SSF52058">
    <property type="entry name" value="L domain-like"/>
    <property type="match status" value="1"/>
</dbReference>
<dbReference type="InterPro" id="IPR042197">
    <property type="entry name" value="Apaf_helical"/>
</dbReference>
<dbReference type="Proteomes" id="UP000026961">
    <property type="component" value="Chromosome 5"/>
</dbReference>
<evidence type="ECO:0000259" key="10">
    <source>
        <dbReference type="Pfam" id="PF25019"/>
    </source>
</evidence>
<feature type="domain" description="R13L1/DRL21-like LRR repeat region" evidence="10">
    <location>
        <begin position="638"/>
        <end position="773"/>
    </location>
</feature>
<dbReference type="Pfam" id="PF23559">
    <property type="entry name" value="WHD_DRP"/>
    <property type="match status" value="1"/>
</dbReference>
<evidence type="ECO:0000256" key="3">
    <source>
        <dbReference type="ARBA" id="ARBA00022737"/>
    </source>
</evidence>
<evidence type="ECO:0000256" key="5">
    <source>
        <dbReference type="ARBA" id="ARBA00022821"/>
    </source>
</evidence>
<dbReference type="eggNOG" id="KOG4658">
    <property type="taxonomic scope" value="Eukaryota"/>
</dbReference>
<dbReference type="InterPro" id="IPR002182">
    <property type="entry name" value="NB-ARC"/>
</dbReference>
<evidence type="ECO:0008006" key="13">
    <source>
        <dbReference type="Google" id="ProtNLM"/>
    </source>
</evidence>
<dbReference type="InterPro" id="IPR058922">
    <property type="entry name" value="WHD_DRP"/>
</dbReference>
<protein>
    <recommendedName>
        <fullName evidence="13">NB-ARC domain-containing protein</fullName>
    </recommendedName>
</protein>
<evidence type="ECO:0000313" key="12">
    <source>
        <dbReference type="Proteomes" id="UP000026961"/>
    </source>
</evidence>
<dbReference type="GO" id="GO:0042742">
    <property type="term" value="P:defense response to bacterium"/>
    <property type="evidence" value="ECO:0007669"/>
    <property type="project" value="UniProtKB-ARBA"/>
</dbReference>
<feature type="domain" description="Disease resistance N-terminal" evidence="8">
    <location>
        <begin position="18"/>
        <end position="75"/>
    </location>
</feature>
<keyword evidence="12" id="KW-1185">Reference proteome</keyword>
<evidence type="ECO:0000313" key="11">
    <source>
        <dbReference type="EnsemblPlants" id="OGLUM05G15370.1"/>
    </source>
</evidence>
<dbReference type="FunFam" id="3.40.50.300:FF:001091">
    <property type="entry name" value="Probable disease resistance protein At1g61300"/>
    <property type="match status" value="1"/>
</dbReference>
<sequence>MAELLSALLPALLKKAGESLSTEFSFIGVIADAEEQASKKLVVKSWITKLKLAACDADDALDELQYEALRSEALRSGHKINSRVRTFFSPTYNPLLFKYKIGKRLQQIVDRINDLVLQIKQFGFDLNQPLKVDERTPTHSCVVDDDIIGRDTERDEIIHTLLSANSNEMLIFPIVGIGGLGKTTLAQFVFNNAKVKAHFQKHIWVCVSEEFDVSDIVKKIIDTSIGKDCELKNNNLELLQQRLREELSRKRYLLVLDDVWNEDEQKWEALRTLLVSSGMGSVVIVTTRSLKVASIMKTDNSLCLKHLTPEDSWTVFRRRAFRAGSGVVETPELVEVGKKIVHKCHGVPLSIKSMGALMSTKHDTRDWLAILESSTWDEKNEIMPALWLSYKHLPSYMKQCFVFCAAFPKDCRIVKDDLIHLWISNGFILSNETSDVELMGNHVFFELVFRSFFQDIEETRSSFSRKEYKYGYSDLTTCKIHDLMHDLAVLISGDECFALQNVTEMEKIPDNVHHLVFPWPYKIDFVVQHRRNTRSLFSLQKNNQYSFKDLKFKESNFRVIGLHFTGIGRFSIEPTFMKHLSCWRLTMLPEGMKFMVKLRHLYLEHCYDLKCMPSGLGQLSSLRTLTTYVVGTDSGRGIQELKDLKLGGKLHIYGLEVTNPLDAKEANLESKQNLHELAVRWRSPSFTRSPVNCADEDSRLCCAEEVLNDLKPPNGLKVLNLKGYMGSRFPTWMVDGVTLHNIVKLSLAGCEMCVKLPPVWQLPFLEVLRLKQMKRLKYLCSKFSDKECDHQILAFPKLKLLSLYRMESLEQWQDMEHDVEQVRPVTFPALDAMEVIDCPNLTVLPNVPMLKLLSVTGNKVLLNLALSITNLSYLYLGGASPGSSWRERTLCYNYDGGCEGSTDTKEEHILADHLLSWGSLTKLHLQGFNTPAPENVKSRSGHMMSVQDLALASCDCFVHHEGLQSPLWFWKSFGCLQQLEIRYCDSLTFWPEEEFQSLTSLEKLFIVNCRNFTGVPPAQLSVRSSTDEGPCNLEYLRINGCPNLVVFPTNFSCLQILDITDSNVLEGLPEGFGCLGTLIYLVISCHPRLTSLPDSIQCLSNLEYLELADNNSLTVLPEGMQNLTALNALYIVNCQGIKVLPEGLQQRLHILREFTVKGCPALARRCKHGGDYWSKVKDIPRLCVRGEQHSAWGDAARAIIPTCSNSWCTPTVPPPLLKRLAIRYCKNFTGMPPAQVSVKSSEDEDMHNLESLEITCCSNLVAFPTSFTCLRYLMVCVCNVFEGLPEGLGFLGTLRSMSIYFNPRLKSLLASIQRLSNLTGFFLGFNDSLTTLPEGMENLTALNDLTIQKCPGRKALPEGLQQRLHSLERLFIEDCPSLARRCKRGGDYWSKILFDQRKHISLSELSHHASHVEKFRSACGFMLLLRTGELEL</sequence>
<dbReference type="Pfam" id="PF18052">
    <property type="entry name" value="Rx_N"/>
    <property type="match status" value="1"/>
</dbReference>
<accession>A0A0D9ZYH2</accession>
<dbReference type="InterPro" id="IPR041118">
    <property type="entry name" value="Rx_N"/>
</dbReference>
<evidence type="ECO:0000256" key="4">
    <source>
        <dbReference type="ARBA" id="ARBA00022741"/>
    </source>
</evidence>
<evidence type="ECO:0000259" key="7">
    <source>
        <dbReference type="Pfam" id="PF00931"/>
    </source>
</evidence>
<evidence type="ECO:0000256" key="2">
    <source>
        <dbReference type="ARBA" id="ARBA00022614"/>
    </source>
</evidence>
<dbReference type="Gramene" id="OGLUM05G15370.1">
    <property type="protein sequence ID" value="OGLUM05G15370.1"/>
    <property type="gene ID" value="OGLUM05G15370"/>
</dbReference>
<dbReference type="PANTHER" id="PTHR36766:SF55">
    <property type="entry name" value="OS11G0492900 PROTEIN"/>
    <property type="match status" value="1"/>
</dbReference>
<dbReference type="PANTHER" id="PTHR36766">
    <property type="entry name" value="PLANT BROAD-SPECTRUM MILDEW RESISTANCE PROTEIN RPW8"/>
    <property type="match status" value="1"/>
</dbReference>
<feature type="domain" description="NB-ARC" evidence="7">
    <location>
        <begin position="152"/>
        <end position="323"/>
    </location>
</feature>
<dbReference type="STRING" id="40148.A0A0D9ZYH2"/>
<keyword evidence="6" id="KW-0067">ATP-binding</keyword>
<dbReference type="HOGENOM" id="CLU_000837_8_8_1"/>
<dbReference type="Pfam" id="PF00931">
    <property type="entry name" value="NB-ARC"/>
    <property type="match status" value="1"/>
</dbReference>
<dbReference type="GO" id="GO:0002758">
    <property type="term" value="P:innate immune response-activating signaling pathway"/>
    <property type="evidence" value="ECO:0007669"/>
    <property type="project" value="UniProtKB-ARBA"/>
</dbReference>
<dbReference type="FunFam" id="1.10.10.10:FF:000322">
    <property type="entry name" value="Probable disease resistance protein At1g63360"/>
    <property type="match status" value="1"/>
</dbReference>
<keyword evidence="2" id="KW-0433">Leucine-rich repeat</keyword>
<evidence type="ECO:0000256" key="6">
    <source>
        <dbReference type="ARBA" id="ARBA00022840"/>
    </source>
</evidence>
<dbReference type="Gene3D" id="1.10.8.430">
    <property type="entry name" value="Helical domain of apoptotic protease-activating factors"/>
    <property type="match status" value="1"/>
</dbReference>
<feature type="domain" description="Disease resistance protein winged helix" evidence="9">
    <location>
        <begin position="407"/>
        <end position="488"/>
    </location>
</feature>
<keyword evidence="5" id="KW-0611">Plant defense</keyword>
<dbReference type="InterPro" id="IPR032675">
    <property type="entry name" value="LRR_dom_sf"/>
</dbReference>
<evidence type="ECO:0000259" key="8">
    <source>
        <dbReference type="Pfam" id="PF18052"/>
    </source>
</evidence>
<evidence type="ECO:0000256" key="1">
    <source>
        <dbReference type="ARBA" id="ARBA00008894"/>
    </source>
</evidence>
<dbReference type="Pfam" id="PF25019">
    <property type="entry name" value="LRR_R13L1-DRL21"/>
    <property type="match status" value="1"/>
</dbReference>
<dbReference type="SUPFAM" id="SSF52047">
    <property type="entry name" value="RNI-like"/>
    <property type="match status" value="2"/>
</dbReference>
<dbReference type="InterPro" id="IPR056789">
    <property type="entry name" value="LRR_R13L1-DRL21"/>
</dbReference>
<dbReference type="GO" id="GO:0005524">
    <property type="term" value="F:ATP binding"/>
    <property type="evidence" value="ECO:0007669"/>
    <property type="project" value="UniProtKB-KW"/>
</dbReference>
<proteinExistence type="inferred from homology"/>